<evidence type="ECO:0000313" key="3">
    <source>
        <dbReference type="Proteomes" id="UP000694580"/>
    </source>
</evidence>
<dbReference type="AlphaFoldDB" id="A0AAY4EQS9"/>
<dbReference type="GeneTree" id="ENSGT00940000175717"/>
<dbReference type="Proteomes" id="UP000694580">
    <property type="component" value="Chromosome 8"/>
</dbReference>
<evidence type="ECO:0000313" key="2">
    <source>
        <dbReference type="Ensembl" id="ENSDCDP00010060010.1"/>
    </source>
</evidence>
<reference evidence="2" key="3">
    <citation type="submission" date="2025-09" db="UniProtKB">
        <authorList>
            <consortium name="Ensembl"/>
        </authorList>
    </citation>
    <scope>IDENTIFICATION</scope>
</reference>
<reference evidence="2 3" key="1">
    <citation type="submission" date="2020-06" db="EMBL/GenBank/DDBJ databases">
        <authorList>
            <consortium name="Wellcome Sanger Institute Data Sharing"/>
        </authorList>
    </citation>
    <scope>NUCLEOTIDE SEQUENCE [LARGE SCALE GENOMIC DNA]</scope>
</reference>
<proteinExistence type="predicted"/>
<sequence length="132" mass="14103">MENRAETRGMGEGRARSPCYAPLAPLRDDVGLTDPCSGQLAAGRALRRPFIDRPHTPSGLTVPAGARDRPQTPPCDFEQCKTWNSRTMSEAGVRTRLAGKIRKLPSTQWPHGGASNALGSHPGSDLVCGEIA</sequence>
<keyword evidence="3" id="KW-1185">Reference proteome</keyword>
<evidence type="ECO:0000256" key="1">
    <source>
        <dbReference type="SAM" id="MobiDB-lite"/>
    </source>
</evidence>
<reference evidence="2" key="2">
    <citation type="submission" date="2025-08" db="UniProtKB">
        <authorList>
            <consortium name="Ensembl"/>
        </authorList>
    </citation>
    <scope>IDENTIFICATION</scope>
</reference>
<name>A0AAY4EQS9_9TELE</name>
<feature type="region of interest" description="Disordered" evidence="1">
    <location>
        <begin position="50"/>
        <end position="79"/>
    </location>
</feature>
<dbReference type="Ensembl" id="ENSDCDT00010070745.1">
    <property type="protein sequence ID" value="ENSDCDP00010060010.1"/>
    <property type="gene ID" value="ENSDCDG00010033445.1"/>
</dbReference>
<accession>A0AAY4EQS9</accession>
<organism evidence="2 3">
    <name type="scientific">Denticeps clupeoides</name>
    <name type="common">denticle herring</name>
    <dbReference type="NCBI Taxonomy" id="299321"/>
    <lineage>
        <taxon>Eukaryota</taxon>
        <taxon>Metazoa</taxon>
        <taxon>Chordata</taxon>
        <taxon>Craniata</taxon>
        <taxon>Vertebrata</taxon>
        <taxon>Euteleostomi</taxon>
        <taxon>Actinopterygii</taxon>
        <taxon>Neopterygii</taxon>
        <taxon>Teleostei</taxon>
        <taxon>Clupei</taxon>
        <taxon>Clupeiformes</taxon>
        <taxon>Denticipitoidei</taxon>
        <taxon>Denticipitidae</taxon>
        <taxon>Denticeps</taxon>
    </lineage>
</organism>
<protein>
    <submittedName>
        <fullName evidence="2">Uncharacterized protein</fullName>
    </submittedName>
</protein>